<keyword evidence="3" id="KW-1185">Reference proteome</keyword>
<dbReference type="Proteomes" id="UP000027138">
    <property type="component" value="Unassembled WGS sequence"/>
</dbReference>
<dbReference type="AlphaFoldDB" id="A0A067KAX7"/>
<evidence type="ECO:0000256" key="1">
    <source>
        <dbReference type="SAM" id="MobiDB-lite"/>
    </source>
</evidence>
<evidence type="ECO:0000313" key="2">
    <source>
        <dbReference type="EMBL" id="KDP33267.1"/>
    </source>
</evidence>
<protein>
    <submittedName>
        <fullName evidence="2">Uncharacterized protein</fullName>
    </submittedName>
</protein>
<feature type="region of interest" description="Disordered" evidence="1">
    <location>
        <begin position="1"/>
        <end position="23"/>
    </location>
</feature>
<gene>
    <name evidence="2" type="ORF">JCGZ_13107</name>
</gene>
<name>A0A067KAX7_JATCU</name>
<dbReference type="EMBL" id="KK914549">
    <property type="protein sequence ID" value="KDP33267.1"/>
    <property type="molecule type" value="Genomic_DNA"/>
</dbReference>
<organism evidence="2 3">
    <name type="scientific">Jatropha curcas</name>
    <name type="common">Barbados nut</name>
    <dbReference type="NCBI Taxonomy" id="180498"/>
    <lineage>
        <taxon>Eukaryota</taxon>
        <taxon>Viridiplantae</taxon>
        <taxon>Streptophyta</taxon>
        <taxon>Embryophyta</taxon>
        <taxon>Tracheophyta</taxon>
        <taxon>Spermatophyta</taxon>
        <taxon>Magnoliopsida</taxon>
        <taxon>eudicotyledons</taxon>
        <taxon>Gunneridae</taxon>
        <taxon>Pentapetalae</taxon>
        <taxon>rosids</taxon>
        <taxon>fabids</taxon>
        <taxon>Malpighiales</taxon>
        <taxon>Euphorbiaceae</taxon>
        <taxon>Crotonoideae</taxon>
        <taxon>Jatropheae</taxon>
        <taxon>Jatropha</taxon>
    </lineage>
</organism>
<sequence>MANDPTEHLHTKDQDTIYGDDYGESTLVPPSTIDSQVVAALAQAYSQFTTVLKCLLEKHLAASQYHPRG</sequence>
<evidence type="ECO:0000313" key="3">
    <source>
        <dbReference type="Proteomes" id="UP000027138"/>
    </source>
</evidence>
<proteinExistence type="predicted"/>
<accession>A0A067KAX7</accession>
<feature type="compositionally biased region" description="Basic and acidic residues" evidence="1">
    <location>
        <begin position="1"/>
        <end position="15"/>
    </location>
</feature>
<reference evidence="2 3" key="1">
    <citation type="journal article" date="2014" name="PLoS ONE">
        <title>Global Analysis of Gene Expression Profiles in Physic Nut (Jatropha curcas L.) Seedlings Exposed to Salt Stress.</title>
        <authorList>
            <person name="Zhang L."/>
            <person name="Zhang C."/>
            <person name="Wu P."/>
            <person name="Chen Y."/>
            <person name="Li M."/>
            <person name="Jiang H."/>
            <person name="Wu G."/>
        </authorList>
    </citation>
    <scope>NUCLEOTIDE SEQUENCE [LARGE SCALE GENOMIC DNA]</scope>
    <source>
        <strain evidence="3">cv. GZQX0401</strain>
        <tissue evidence="2">Young leaves</tissue>
    </source>
</reference>